<dbReference type="Proteomes" id="UP000694844">
    <property type="component" value="Chromosome 8"/>
</dbReference>
<dbReference type="PROSITE" id="PS51720">
    <property type="entry name" value="G_AIG1"/>
    <property type="match status" value="1"/>
</dbReference>
<dbReference type="CDD" id="cd01852">
    <property type="entry name" value="AIG1"/>
    <property type="match status" value="1"/>
</dbReference>
<accession>A0A8B8BGI4</accession>
<keyword evidence="8" id="KW-0175">Coiled coil</keyword>
<gene>
    <name evidence="12" type="primary">LOC111110321</name>
</gene>
<dbReference type="SUPFAM" id="SSF52540">
    <property type="entry name" value="P-loop containing nucleoside triphosphate hydrolases"/>
    <property type="match status" value="1"/>
</dbReference>
<dbReference type="InterPro" id="IPR001876">
    <property type="entry name" value="Znf_RanBP2"/>
</dbReference>
<evidence type="ECO:0000259" key="9">
    <source>
        <dbReference type="PROSITE" id="PS50199"/>
    </source>
</evidence>
<dbReference type="InterPro" id="IPR036443">
    <property type="entry name" value="Znf_RanBP2_sf"/>
</dbReference>
<keyword evidence="11" id="KW-1185">Reference proteome</keyword>
<evidence type="ECO:0000256" key="5">
    <source>
        <dbReference type="ARBA" id="ARBA00022833"/>
    </source>
</evidence>
<evidence type="ECO:0000256" key="7">
    <source>
        <dbReference type="PROSITE-ProRule" id="PRU00322"/>
    </source>
</evidence>
<dbReference type="Gene3D" id="3.40.50.300">
    <property type="entry name" value="P-loop containing nucleotide triphosphate hydrolases"/>
    <property type="match status" value="1"/>
</dbReference>
<keyword evidence="6" id="KW-0342">GTP-binding</keyword>
<dbReference type="RefSeq" id="XP_022302475.1">
    <property type="nucleotide sequence ID" value="XM_022446767.1"/>
</dbReference>
<dbReference type="KEGG" id="cvn:111110321"/>
<feature type="coiled-coil region" evidence="8">
    <location>
        <begin position="239"/>
        <end position="397"/>
    </location>
</feature>
<protein>
    <submittedName>
        <fullName evidence="12">GTPase IMAP family member 7-like isoform X1</fullName>
    </submittedName>
</protein>
<organism evidence="11 12">
    <name type="scientific">Crassostrea virginica</name>
    <name type="common">Eastern oyster</name>
    <dbReference type="NCBI Taxonomy" id="6565"/>
    <lineage>
        <taxon>Eukaryota</taxon>
        <taxon>Metazoa</taxon>
        <taxon>Spiralia</taxon>
        <taxon>Lophotrochozoa</taxon>
        <taxon>Mollusca</taxon>
        <taxon>Bivalvia</taxon>
        <taxon>Autobranchia</taxon>
        <taxon>Pteriomorphia</taxon>
        <taxon>Ostreida</taxon>
        <taxon>Ostreoidea</taxon>
        <taxon>Ostreidae</taxon>
        <taxon>Crassostrea</taxon>
    </lineage>
</organism>
<evidence type="ECO:0000256" key="6">
    <source>
        <dbReference type="ARBA" id="ARBA00023134"/>
    </source>
</evidence>
<dbReference type="PROSITE" id="PS50199">
    <property type="entry name" value="ZF_RANBP2_2"/>
    <property type="match status" value="1"/>
</dbReference>
<dbReference type="InterPro" id="IPR027417">
    <property type="entry name" value="P-loop_NTPase"/>
</dbReference>
<dbReference type="PANTHER" id="PTHR10903:SF170">
    <property type="entry name" value="GTPASE IMAP FAMILY MEMBER 7"/>
    <property type="match status" value="1"/>
</dbReference>
<dbReference type="SUPFAM" id="SSF90209">
    <property type="entry name" value="Ran binding protein zinc finger-like"/>
    <property type="match status" value="1"/>
</dbReference>
<dbReference type="AlphaFoldDB" id="A0A8B8BGI4"/>
<dbReference type="PANTHER" id="PTHR10903">
    <property type="entry name" value="GTPASE, IMAP FAMILY MEMBER-RELATED"/>
    <property type="match status" value="1"/>
</dbReference>
<name>A0A8B8BGI4_CRAVI</name>
<dbReference type="Gene3D" id="2.30.30.380">
    <property type="entry name" value="Zn-finger domain of Sec23/24"/>
    <property type="match status" value="1"/>
</dbReference>
<sequence length="470" mass="53623">MEGQESVDRLEGPETHWPCTKCTYLNKPDNTSCNICGFARSSNDEVSDDKLETETTVWKKDYYREPSPEPNDDCLKNELRIILVGKTGSGKSATGNSILGKAAFTSEVSNCSITKHCKRGTASRFGHDLLVVDTPGLFDTGMSNDDITTEILKCVGISAPGPHAILLVIGIGRFTKEEKDTVELLQRAFGPDMLSYLVVVFTRKDDLDRGSKSVDQILANAPSSLQDVIASCGNRFFAINNAEENIDNVDKQVQDLLRLITEMVHENGNKYYSSSIFDQTERVIREREKELRQKYEEKTNEDVKEMKRIISLEFEDKKSEFKERENALLEKLDRLELQRTQELKSMASNLRSLQTEMDNLTMEAVPESFDEEENCKLISLQQKILEVKKRLEGVRQEQEDMMVYEVPATPRYRYRQQIDKLVREDVREEIQSGDSNILKRFWKNVKGAGVGLLAKFREIFDVMKAKAGFF</sequence>
<evidence type="ECO:0000259" key="10">
    <source>
        <dbReference type="PROSITE" id="PS51720"/>
    </source>
</evidence>
<comment type="similarity">
    <text evidence="1">Belongs to the TRAFAC class TrmE-Era-EngA-EngB-Septin-like GTPase superfamily. AIG1/Toc34/Toc159-like paraseptin GTPase family. IAN subfamily.</text>
</comment>
<evidence type="ECO:0000256" key="8">
    <source>
        <dbReference type="SAM" id="Coils"/>
    </source>
</evidence>
<evidence type="ECO:0000256" key="3">
    <source>
        <dbReference type="ARBA" id="ARBA00022741"/>
    </source>
</evidence>
<dbReference type="InterPro" id="IPR006703">
    <property type="entry name" value="G_AIG1"/>
</dbReference>
<dbReference type="SMART" id="SM00547">
    <property type="entry name" value="ZnF_RBZ"/>
    <property type="match status" value="1"/>
</dbReference>
<evidence type="ECO:0000256" key="4">
    <source>
        <dbReference type="ARBA" id="ARBA00022771"/>
    </source>
</evidence>
<dbReference type="GO" id="GO:0005525">
    <property type="term" value="F:GTP binding"/>
    <property type="evidence" value="ECO:0007669"/>
    <property type="project" value="UniProtKB-KW"/>
</dbReference>
<evidence type="ECO:0000313" key="12">
    <source>
        <dbReference type="RefSeq" id="XP_022302475.1"/>
    </source>
</evidence>
<dbReference type="PROSITE" id="PS01358">
    <property type="entry name" value="ZF_RANBP2_1"/>
    <property type="match status" value="1"/>
</dbReference>
<evidence type="ECO:0000256" key="1">
    <source>
        <dbReference type="ARBA" id="ARBA00008535"/>
    </source>
</evidence>
<dbReference type="GO" id="GO:0008270">
    <property type="term" value="F:zinc ion binding"/>
    <property type="evidence" value="ECO:0007669"/>
    <property type="project" value="UniProtKB-KW"/>
</dbReference>
<feature type="domain" description="RanBP2-type" evidence="9">
    <location>
        <begin position="10"/>
        <end position="42"/>
    </location>
</feature>
<feature type="domain" description="AIG1-type G" evidence="10">
    <location>
        <begin position="76"/>
        <end position="281"/>
    </location>
</feature>
<dbReference type="OrthoDB" id="431287at2759"/>
<proteinExistence type="inferred from homology"/>
<keyword evidence="4 7" id="KW-0863">Zinc-finger</keyword>
<reference evidence="12" key="1">
    <citation type="submission" date="2025-08" db="UniProtKB">
        <authorList>
            <consortium name="RefSeq"/>
        </authorList>
    </citation>
    <scope>IDENTIFICATION</scope>
    <source>
        <tissue evidence="12">Whole sample</tissue>
    </source>
</reference>
<evidence type="ECO:0000256" key="2">
    <source>
        <dbReference type="ARBA" id="ARBA00022723"/>
    </source>
</evidence>
<dbReference type="FunFam" id="3.40.50.300:FF:000366">
    <property type="entry name" value="GTPase, IMAP family member 2"/>
    <property type="match status" value="1"/>
</dbReference>
<dbReference type="GeneID" id="111110321"/>
<evidence type="ECO:0000313" key="11">
    <source>
        <dbReference type="Proteomes" id="UP000694844"/>
    </source>
</evidence>
<keyword evidence="3" id="KW-0547">Nucleotide-binding</keyword>
<dbReference type="InterPro" id="IPR045058">
    <property type="entry name" value="GIMA/IAN/Toc"/>
</dbReference>
<keyword evidence="2" id="KW-0479">Metal-binding</keyword>
<keyword evidence="5" id="KW-0862">Zinc</keyword>
<dbReference type="Pfam" id="PF04548">
    <property type="entry name" value="AIG1"/>
    <property type="match status" value="1"/>
</dbReference>